<gene>
    <name evidence="7" type="ORF">METZ01_LOCUS98555</name>
</gene>
<evidence type="ECO:0000256" key="4">
    <source>
        <dbReference type="ARBA" id="ARBA00023014"/>
    </source>
</evidence>
<dbReference type="Pfam" id="PF01077">
    <property type="entry name" value="NIR_SIR"/>
    <property type="match status" value="1"/>
</dbReference>
<dbReference type="Gene3D" id="3.30.70.20">
    <property type="match status" value="1"/>
</dbReference>
<organism evidence="7">
    <name type="scientific">marine metagenome</name>
    <dbReference type="NCBI Taxonomy" id="408172"/>
    <lineage>
        <taxon>unclassified sequences</taxon>
        <taxon>metagenomes</taxon>
        <taxon>ecological metagenomes</taxon>
    </lineage>
</organism>
<dbReference type="PANTHER" id="PTHR11493:SF54">
    <property type="entry name" value="ANAEROBIC SULFITE REDUCTASE SUBUNIT C"/>
    <property type="match status" value="1"/>
</dbReference>
<dbReference type="InterPro" id="IPR017896">
    <property type="entry name" value="4Fe4S_Fe-S-bd"/>
</dbReference>
<name>A0A381W014_9ZZZZ</name>
<keyword evidence="1" id="KW-0004">4Fe-4S</keyword>
<dbReference type="Gene3D" id="3.30.70.2500">
    <property type="match status" value="1"/>
</dbReference>
<dbReference type="Pfam" id="PF03460">
    <property type="entry name" value="NIR_SIR_ferr"/>
    <property type="match status" value="1"/>
</dbReference>
<dbReference type="GO" id="GO:0051539">
    <property type="term" value="F:4 iron, 4 sulfur cluster binding"/>
    <property type="evidence" value="ECO:0007669"/>
    <property type="project" value="UniProtKB-KW"/>
</dbReference>
<protein>
    <recommendedName>
        <fullName evidence="6">4Fe-4S ferredoxin-type domain-containing protein</fullName>
    </recommendedName>
</protein>
<dbReference type="GO" id="GO:0050311">
    <property type="term" value="F:sulfite reductase (ferredoxin) activity"/>
    <property type="evidence" value="ECO:0007669"/>
    <property type="project" value="TreeGrafter"/>
</dbReference>
<dbReference type="Gene3D" id="3.30.413.10">
    <property type="entry name" value="Sulfite Reductase Hemoprotein, domain 1"/>
    <property type="match status" value="1"/>
</dbReference>
<dbReference type="InterPro" id="IPR045854">
    <property type="entry name" value="NO2/SO3_Rdtase_4Fe4S_sf"/>
</dbReference>
<dbReference type="PANTHER" id="PTHR11493">
    <property type="entry name" value="SULFITE REDUCTASE [NADPH] SUBUNIT BETA-RELATED"/>
    <property type="match status" value="1"/>
</dbReference>
<dbReference type="GO" id="GO:0016002">
    <property type="term" value="F:sulfite reductase activity"/>
    <property type="evidence" value="ECO:0007669"/>
    <property type="project" value="TreeGrafter"/>
</dbReference>
<dbReference type="Gene3D" id="6.10.140.1420">
    <property type="match status" value="1"/>
</dbReference>
<dbReference type="GO" id="GO:0046872">
    <property type="term" value="F:metal ion binding"/>
    <property type="evidence" value="ECO:0007669"/>
    <property type="project" value="UniProtKB-KW"/>
</dbReference>
<dbReference type="SUPFAM" id="SSF54862">
    <property type="entry name" value="4Fe-4S ferredoxins"/>
    <property type="match status" value="1"/>
</dbReference>
<dbReference type="GO" id="GO:0020037">
    <property type="term" value="F:heme binding"/>
    <property type="evidence" value="ECO:0007669"/>
    <property type="project" value="InterPro"/>
</dbReference>
<dbReference type="InterPro" id="IPR045169">
    <property type="entry name" value="NO2/SO3_Rdtase_4Fe4S_prot"/>
</dbReference>
<dbReference type="SUPFAM" id="SSF55124">
    <property type="entry name" value="Nitrite/Sulfite reductase N-terminal domain-like"/>
    <property type="match status" value="1"/>
</dbReference>
<feature type="region of interest" description="Disordered" evidence="5">
    <location>
        <begin position="1"/>
        <end position="26"/>
    </location>
</feature>
<dbReference type="NCBIfam" id="TIGR02064">
    <property type="entry name" value="dsrA"/>
    <property type="match status" value="1"/>
</dbReference>
<dbReference type="SUPFAM" id="SSF56014">
    <property type="entry name" value="Nitrite and sulphite reductase 4Fe-4S domain-like"/>
    <property type="match status" value="1"/>
</dbReference>
<keyword evidence="4" id="KW-0411">Iron-sulfur</keyword>
<evidence type="ECO:0000256" key="1">
    <source>
        <dbReference type="ARBA" id="ARBA00022485"/>
    </source>
</evidence>
<evidence type="ECO:0000256" key="3">
    <source>
        <dbReference type="ARBA" id="ARBA00023004"/>
    </source>
</evidence>
<proteinExistence type="predicted"/>
<evidence type="ECO:0000313" key="7">
    <source>
        <dbReference type="EMBL" id="SVA45701.1"/>
    </source>
</evidence>
<sequence>MEDLKGTGNSGEEQESEDNNGKYLNPTPILDELVDGQWPSFIKGFKDLGERTEKPMIRGVLDQLEYSYKTKMGYWKGGLVTVKGYGSGIITRFSMIKDKFPEAKEFHTFRVQPAPGLHYSTKMLREVCDIWEKHGSGLITMHGQTGNIQLQGIEQDKTQECFDELNQAGWDLGGAGATVRTAASCVGPARCEQACFDNLKVHEKVLKYYAGMTHRPEFNYKLKFKFSACPNDCANAIMRADVALIGTWRDSIQIEQEYVKEWMDEYGEDALFDQVVNMCPTKAISHKIGTSTIEIDNKNCVRCMHCINVIPKALSPGKERGASLLMGGKNTLKVGVNLGSMMIPFMKLDTDEEVEEFIELMDEVFDWWDENGLDHERVGETIERVGMKQFLEAVGIEANIDMIVRPRDNPYYKKQYDSAA</sequence>
<dbReference type="EMBL" id="UINC01010257">
    <property type="protein sequence ID" value="SVA45701.1"/>
    <property type="molecule type" value="Genomic_DNA"/>
</dbReference>
<dbReference type="InterPro" id="IPR005117">
    <property type="entry name" value="NiRdtase/SiRdtase_haem-b_fer"/>
</dbReference>
<dbReference type="PROSITE" id="PS51379">
    <property type="entry name" value="4FE4S_FER_2"/>
    <property type="match status" value="1"/>
</dbReference>
<dbReference type="InterPro" id="IPR006067">
    <property type="entry name" value="NO2/SO3_Rdtase_4Fe4S_dom"/>
</dbReference>
<evidence type="ECO:0000259" key="6">
    <source>
        <dbReference type="PROSITE" id="PS51379"/>
    </source>
</evidence>
<keyword evidence="3" id="KW-0408">Iron</keyword>
<evidence type="ECO:0000256" key="5">
    <source>
        <dbReference type="SAM" id="MobiDB-lite"/>
    </source>
</evidence>
<reference evidence="7" key="1">
    <citation type="submission" date="2018-05" db="EMBL/GenBank/DDBJ databases">
        <authorList>
            <person name="Lanie J.A."/>
            <person name="Ng W.-L."/>
            <person name="Kazmierczak K.M."/>
            <person name="Andrzejewski T.M."/>
            <person name="Davidsen T.M."/>
            <person name="Wayne K.J."/>
            <person name="Tettelin H."/>
            <person name="Glass J.I."/>
            <person name="Rusch D."/>
            <person name="Podicherti R."/>
            <person name="Tsui H.-C.T."/>
            <person name="Winkler M.E."/>
        </authorList>
    </citation>
    <scope>NUCLEOTIDE SEQUENCE</scope>
</reference>
<dbReference type="InterPro" id="IPR036136">
    <property type="entry name" value="Nit/Sulf_reduc_fer-like_dom_sf"/>
</dbReference>
<evidence type="ECO:0000256" key="2">
    <source>
        <dbReference type="ARBA" id="ARBA00022723"/>
    </source>
</evidence>
<dbReference type="InterPro" id="IPR011806">
    <property type="entry name" value="DsrA"/>
</dbReference>
<dbReference type="GO" id="GO:0000103">
    <property type="term" value="P:sulfate assimilation"/>
    <property type="evidence" value="ECO:0007669"/>
    <property type="project" value="TreeGrafter"/>
</dbReference>
<dbReference type="GO" id="GO:0009337">
    <property type="term" value="C:sulfite reductase complex (NADPH)"/>
    <property type="evidence" value="ECO:0007669"/>
    <property type="project" value="TreeGrafter"/>
</dbReference>
<feature type="domain" description="4Fe-4S ferredoxin-type" evidence="6">
    <location>
        <begin position="291"/>
        <end position="319"/>
    </location>
</feature>
<dbReference type="AlphaFoldDB" id="A0A381W014"/>
<keyword evidence="2" id="KW-0479">Metal-binding</keyword>
<accession>A0A381W014</accession>
<dbReference type="GO" id="GO:0018551">
    <property type="term" value="F:dissimilatory sulfite reductase (NADH) activity"/>
    <property type="evidence" value="ECO:0007669"/>
    <property type="project" value="InterPro"/>
</dbReference>